<proteinExistence type="predicted"/>
<accession>A0ABX0DE84</accession>
<keyword evidence="1" id="KW-1133">Transmembrane helix</keyword>
<dbReference type="EMBL" id="JAAKZI010000014">
    <property type="protein sequence ID" value="NGN83694.1"/>
    <property type="molecule type" value="Genomic_DNA"/>
</dbReference>
<reference evidence="2 3" key="1">
    <citation type="submission" date="2020-02" db="EMBL/GenBank/DDBJ databases">
        <title>Genome sequence of the type strain DSM 27180 of Arthrobacter silviterrae.</title>
        <authorList>
            <person name="Gao J."/>
            <person name="Sun J."/>
        </authorList>
    </citation>
    <scope>NUCLEOTIDE SEQUENCE [LARGE SCALE GENOMIC DNA]</scope>
    <source>
        <strain evidence="2 3">DSM 27180</strain>
    </source>
</reference>
<evidence type="ECO:0000256" key="1">
    <source>
        <dbReference type="SAM" id="Phobius"/>
    </source>
</evidence>
<dbReference type="RefSeq" id="WP_165181870.1">
    <property type="nucleotide sequence ID" value="NZ_JAAKZI010000014.1"/>
</dbReference>
<dbReference type="Proteomes" id="UP000479226">
    <property type="component" value="Unassembled WGS sequence"/>
</dbReference>
<gene>
    <name evidence="2" type="ORF">G6N77_09520</name>
</gene>
<feature type="transmembrane region" description="Helical" evidence="1">
    <location>
        <begin position="26"/>
        <end position="46"/>
    </location>
</feature>
<evidence type="ECO:0000313" key="3">
    <source>
        <dbReference type="Proteomes" id="UP000479226"/>
    </source>
</evidence>
<sequence length="254" mass="25611">MNRFLGDTAGPSTTARWARRADGKSGAVAVAATALSMALAGCTIALPAPQPAVTSRPTAAASYAVPTIQAGHNAAAVAAKNMTFDAGATLSPNVAVGFASVLDQPGQSADGTQLPPAWKLVKNNVAGETQYSNAAGCAAAYWVTSNQGPLTAAGDDKASTENLMKYLIPSVVPEALQESSLPWSSEAGRKAPSISFLAYRTKAAAGVPASMVWGRLLGTAGTGLVVSLSCPTDALLARTTPELMAKLAVAPPTS</sequence>
<keyword evidence="1" id="KW-0812">Transmembrane</keyword>
<comment type="caution">
    <text evidence="2">The sequence shown here is derived from an EMBL/GenBank/DDBJ whole genome shotgun (WGS) entry which is preliminary data.</text>
</comment>
<organism evidence="2 3">
    <name type="scientific">Arthrobacter silviterrae</name>
    <dbReference type="NCBI Taxonomy" id="2026658"/>
    <lineage>
        <taxon>Bacteria</taxon>
        <taxon>Bacillati</taxon>
        <taxon>Actinomycetota</taxon>
        <taxon>Actinomycetes</taxon>
        <taxon>Micrococcales</taxon>
        <taxon>Micrococcaceae</taxon>
        <taxon>Arthrobacter</taxon>
    </lineage>
</organism>
<keyword evidence="3" id="KW-1185">Reference proteome</keyword>
<evidence type="ECO:0000313" key="2">
    <source>
        <dbReference type="EMBL" id="NGN83694.1"/>
    </source>
</evidence>
<keyword evidence="1" id="KW-0472">Membrane</keyword>
<name>A0ABX0DE84_9MICC</name>
<evidence type="ECO:0008006" key="4">
    <source>
        <dbReference type="Google" id="ProtNLM"/>
    </source>
</evidence>
<protein>
    <recommendedName>
        <fullName evidence="4">Sensor domain-containing protein</fullName>
    </recommendedName>
</protein>